<dbReference type="SUPFAM" id="SSF53448">
    <property type="entry name" value="Nucleotide-diphospho-sugar transferases"/>
    <property type="match status" value="1"/>
</dbReference>
<name>A0A1T4WQU5_9BACT</name>
<feature type="domain" description="Glycosyltransferase 2-like" evidence="1">
    <location>
        <begin position="4"/>
        <end position="131"/>
    </location>
</feature>
<proteinExistence type="predicted"/>
<dbReference type="CDD" id="cd04186">
    <property type="entry name" value="GT_2_like_c"/>
    <property type="match status" value="1"/>
</dbReference>
<gene>
    <name evidence="2" type="ORF">SAMN02745702_02468</name>
</gene>
<organism evidence="2 3">
    <name type="scientific">Desulfobaculum bizertense DSM 18034</name>
    <dbReference type="NCBI Taxonomy" id="1121442"/>
    <lineage>
        <taxon>Bacteria</taxon>
        <taxon>Pseudomonadati</taxon>
        <taxon>Thermodesulfobacteriota</taxon>
        <taxon>Desulfovibrionia</taxon>
        <taxon>Desulfovibrionales</taxon>
        <taxon>Desulfovibrionaceae</taxon>
        <taxon>Desulfobaculum</taxon>
    </lineage>
</organism>
<dbReference type="OrthoDB" id="9771846at2"/>
<protein>
    <recommendedName>
        <fullName evidence="1">Glycosyltransferase 2-like domain-containing protein</fullName>
    </recommendedName>
</protein>
<keyword evidence="3" id="KW-1185">Reference proteome</keyword>
<dbReference type="InterPro" id="IPR029044">
    <property type="entry name" value="Nucleotide-diphossugar_trans"/>
</dbReference>
<dbReference type="RefSeq" id="WP_078685750.1">
    <property type="nucleotide sequence ID" value="NZ_FUYA01000009.1"/>
</dbReference>
<reference evidence="2 3" key="1">
    <citation type="submission" date="2017-02" db="EMBL/GenBank/DDBJ databases">
        <authorList>
            <person name="Peterson S.W."/>
        </authorList>
    </citation>
    <scope>NUCLEOTIDE SEQUENCE [LARGE SCALE GENOMIC DNA]</scope>
    <source>
        <strain evidence="2 3">DSM 18034</strain>
    </source>
</reference>
<dbReference type="InterPro" id="IPR001173">
    <property type="entry name" value="Glyco_trans_2-like"/>
</dbReference>
<dbReference type="PANTHER" id="PTHR43179">
    <property type="entry name" value="RHAMNOSYLTRANSFERASE WBBL"/>
    <property type="match status" value="1"/>
</dbReference>
<dbReference type="Proteomes" id="UP000189733">
    <property type="component" value="Unassembled WGS sequence"/>
</dbReference>
<dbReference type="Pfam" id="PF00535">
    <property type="entry name" value="Glycos_transf_2"/>
    <property type="match status" value="1"/>
</dbReference>
<evidence type="ECO:0000259" key="1">
    <source>
        <dbReference type="Pfam" id="PF00535"/>
    </source>
</evidence>
<dbReference type="Gene3D" id="3.90.550.10">
    <property type="entry name" value="Spore Coat Polysaccharide Biosynthesis Protein SpsA, Chain A"/>
    <property type="match status" value="1"/>
</dbReference>
<dbReference type="STRING" id="1121442.SAMN02745702_02468"/>
<dbReference type="EMBL" id="FUYA01000009">
    <property type="protein sequence ID" value="SKA78981.1"/>
    <property type="molecule type" value="Genomic_DNA"/>
</dbReference>
<evidence type="ECO:0000313" key="3">
    <source>
        <dbReference type="Proteomes" id="UP000189733"/>
    </source>
</evidence>
<dbReference type="PANTHER" id="PTHR43179:SF7">
    <property type="entry name" value="RHAMNOSYLTRANSFERASE WBBL"/>
    <property type="match status" value="1"/>
</dbReference>
<sequence length="326" mass="36941">MNVSVLIVSFNTQNMLRDCLASLYEACKSDPPEVIVADNDSHDGSAQMVRDEFPQATVIDTGANLGFAAAVNLAYAQSHGEFIALLNPDAEFKGETLTKAVAFMQEPEHDRVGMCGGRVFNAQGALEPSARRFSSALFKFFDQSGLSTRYASSKFFGAGDYRWFDHQHPMQVDWVPGTFIVIRRTTLEELGFFDERYFMYYEEQDLCLRASRAMWRVWFVPGADVVHIGGGASRTRKDQKFDSAGSQLRSFRMRSEWLFFRKNYGLFSVISNASVEAGWHLLRYLLHCRPGEEHASKRSESWGIVQDVQHSLAETRWGSVSPPRPW</sequence>
<accession>A0A1T4WQU5</accession>
<evidence type="ECO:0000313" key="2">
    <source>
        <dbReference type="EMBL" id="SKA78981.1"/>
    </source>
</evidence>
<dbReference type="AlphaFoldDB" id="A0A1T4WQU5"/>